<evidence type="ECO:0000313" key="7">
    <source>
        <dbReference type="Proteomes" id="UP001215712"/>
    </source>
</evidence>
<accession>A0AAD6N022</accession>
<comment type="subcellular location">
    <subcellularLocation>
        <location evidence="1">Membrane</location>
        <topology evidence="1">Multi-pass membrane protein</topology>
    </subcellularLocation>
</comment>
<dbReference type="GO" id="GO:0046873">
    <property type="term" value="F:metal ion transmembrane transporter activity"/>
    <property type="evidence" value="ECO:0007669"/>
    <property type="project" value="InterPro"/>
</dbReference>
<reference evidence="6" key="2">
    <citation type="submission" date="2023-01" db="EMBL/GenBank/DDBJ databases">
        <authorList>
            <person name="Petersen C."/>
        </authorList>
    </citation>
    <scope>NUCLEOTIDE SEQUENCE</scope>
    <source>
        <strain evidence="6">IBT 17514</strain>
    </source>
</reference>
<evidence type="ECO:0000256" key="2">
    <source>
        <dbReference type="ARBA" id="ARBA00022692"/>
    </source>
</evidence>
<evidence type="ECO:0000256" key="4">
    <source>
        <dbReference type="ARBA" id="ARBA00023136"/>
    </source>
</evidence>
<dbReference type="Proteomes" id="UP001215712">
    <property type="component" value="Unassembled WGS sequence"/>
</dbReference>
<evidence type="ECO:0000256" key="5">
    <source>
        <dbReference type="SAM" id="Phobius"/>
    </source>
</evidence>
<comment type="caution">
    <text evidence="6">The sequence shown here is derived from an EMBL/GenBank/DDBJ whole genome shotgun (WGS) entry which is preliminary data.</text>
</comment>
<sequence length="433" mass="49621">MNTNYSCQNRLFLLEDLEESKLETLGSALMIDPLVLADHLFTYHFSQTHTIPHRKLPSLINAERSFTLRYYELRETGHRVAEAQTSRRRTFARASRQMESWKDLAEYQKETIVDLVRHNISFWCDEKPGRDKDQGAWNAILLIDPPINSQPVAGKHDGYYVLEKSDHKPWLPRIETSKPFRGGYSDLRPWQSSHTSTAPSRRSLFDDIIFYWLNAGKHEVDSVFESCVNTTLFAQQIVASQWHGLLDLQLKTLSNLDLTSKSKSGSAGQILSTLEWREELNYYNKRLSLLGLLQRRLMWYKQEMLLNLERLGFTPGESPSSAVASSLRVMGRDFQAILHELDLRESRVDNLAGVVTDSINLSNALRSVQDARIGLQLSIVGAIFFPITLVAAIFSMGDDYAPGAKKFWLPWVVAVPLVLILILMIWQTRRPRL</sequence>
<name>A0AAD6N022_9EURO</name>
<dbReference type="InterPro" id="IPR002523">
    <property type="entry name" value="MgTranspt_CorA/ZnTranspt_ZntB"/>
</dbReference>
<dbReference type="GO" id="GO:0016020">
    <property type="term" value="C:membrane"/>
    <property type="evidence" value="ECO:0007669"/>
    <property type="project" value="UniProtKB-SubCell"/>
</dbReference>
<evidence type="ECO:0000256" key="1">
    <source>
        <dbReference type="ARBA" id="ARBA00004141"/>
    </source>
</evidence>
<keyword evidence="3 5" id="KW-1133">Transmembrane helix</keyword>
<reference evidence="6" key="1">
    <citation type="journal article" date="2023" name="IMA Fungus">
        <title>Comparative genomic study of the Penicillium genus elucidates a diverse pangenome and 15 lateral gene transfer events.</title>
        <authorList>
            <person name="Petersen C."/>
            <person name="Sorensen T."/>
            <person name="Nielsen M.R."/>
            <person name="Sondergaard T.E."/>
            <person name="Sorensen J.L."/>
            <person name="Fitzpatrick D.A."/>
            <person name="Frisvad J.C."/>
            <person name="Nielsen K.L."/>
        </authorList>
    </citation>
    <scope>NUCLEOTIDE SEQUENCE</scope>
    <source>
        <strain evidence="6">IBT 17514</strain>
    </source>
</reference>
<evidence type="ECO:0000313" key="6">
    <source>
        <dbReference type="EMBL" id="KAJ5738393.1"/>
    </source>
</evidence>
<gene>
    <name evidence="6" type="ORF">N7493_001548</name>
</gene>
<protein>
    <recommendedName>
        <fullName evidence="8">Mg2+ transporter protein, CorA-like/Zinc transport protein ZntB</fullName>
    </recommendedName>
</protein>
<keyword evidence="7" id="KW-1185">Reference proteome</keyword>
<keyword evidence="4 5" id="KW-0472">Membrane</keyword>
<dbReference type="Pfam" id="PF01544">
    <property type="entry name" value="CorA"/>
    <property type="match status" value="1"/>
</dbReference>
<feature type="transmembrane region" description="Helical" evidence="5">
    <location>
        <begin position="373"/>
        <end position="396"/>
    </location>
</feature>
<proteinExistence type="predicted"/>
<evidence type="ECO:0008006" key="8">
    <source>
        <dbReference type="Google" id="ProtNLM"/>
    </source>
</evidence>
<dbReference type="InterPro" id="IPR045863">
    <property type="entry name" value="CorA_TM1_TM2"/>
</dbReference>
<keyword evidence="2 5" id="KW-0812">Transmembrane</keyword>
<dbReference type="EMBL" id="JAQJAN010000002">
    <property type="protein sequence ID" value="KAJ5738393.1"/>
    <property type="molecule type" value="Genomic_DNA"/>
</dbReference>
<dbReference type="AlphaFoldDB" id="A0AAD6N022"/>
<organism evidence="6 7">
    <name type="scientific">Penicillium malachiteum</name>
    <dbReference type="NCBI Taxonomy" id="1324776"/>
    <lineage>
        <taxon>Eukaryota</taxon>
        <taxon>Fungi</taxon>
        <taxon>Dikarya</taxon>
        <taxon>Ascomycota</taxon>
        <taxon>Pezizomycotina</taxon>
        <taxon>Eurotiomycetes</taxon>
        <taxon>Eurotiomycetidae</taxon>
        <taxon>Eurotiales</taxon>
        <taxon>Aspergillaceae</taxon>
        <taxon>Penicillium</taxon>
    </lineage>
</organism>
<dbReference type="Gene3D" id="1.20.58.340">
    <property type="entry name" value="Magnesium transport protein CorA, transmembrane region"/>
    <property type="match status" value="1"/>
</dbReference>
<feature type="transmembrane region" description="Helical" evidence="5">
    <location>
        <begin position="408"/>
        <end position="426"/>
    </location>
</feature>
<dbReference type="SUPFAM" id="SSF144083">
    <property type="entry name" value="Magnesium transport protein CorA, transmembrane region"/>
    <property type="match status" value="1"/>
</dbReference>
<evidence type="ECO:0000256" key="3">
    <source>
        <dbReference type="ARBA" id="ARBA00022989"/>
    </source>
</evidence>